<dbReference type="EMBL" id="LVHI01000015">
    <property type="protein sequence ID" value="OAK53855.1"/>
    <property type="molecule type" value="Genomic_DNA"/>
</dbReference>
<organism evidence="1 2">
    <name type="scientific">Rhodococcoides kyotonense</name>
    <dbReference type="NCBI Taxonomy" id="398843"/>
    <lineage>
        <taxon>Bacteria</taxon>
        <taxon>Bacillati</taxon>
        <taxon>Actinomycetota</taxon>
        <taxon>Actinomycetes</taxon>
        <taxon>Mycobacteriales</taxon>
        <taxon>Nocardiaceae</taxon>
        <taxon>Rhodococcoides</taxon>
    </lineage>
</organism>
<reference evidence="1 2" key="1">
    <citation type="submission" date="2016-03" db="EMBL/GenBank/DDBJ databases">
        <title>Genome sequence of Rhodococcus kyotonensis KB10.</title>
        <authorList>
            <person name="Jeong H."/>
            <person name="Hong C.E."/>
            <person name="Jo S.H."/>
            <person name="Park J.M."/>
        </authorList>
    </citation>
    <scope>NUCLEOTIDE SEQUENCE [LARGE SCALE GENOMIC DNA]</scope>
    <source>
        <strain evidence="1 2">KB10</strain>
    </source>
</reference>
<sequence length="156" mass="17761">MTTVESRTAQQRLQQAAARRRIDTLELNREIYWASRNHHLTHRQISAVVADVSTTSIQRILTRFAADPALLKETPAEVIDKRAAGLIDDAAMMDTLLGWNYHFGGVEYVDGVATDAYTSGDWDDIEQAYYRDRLTDDEFSRLIERRRSDLEKAASA</sequence>
<protein>
    <submittedName>
        <fullName evidence="1">Uncharacterized protein</fullName>
    </submittedName>
</protein>
<keyword evidence="2" id="KW-1185">Reference proteome</keyword>
<evidence type="ECO:0000313" key="2">
    <source>
        <dbReference type="Proteomes" id="UP000077519"/>
    </source>
</evidence>
<evidence type="ECO:0000313" key="1">
    <source>
        <dbReference type="EMBL" id="OAK53855.1"/>
    </source>
</evidence>
<name>A0A177YED9_9NOCA</name>
<dbReference type="Proteomes" id="UP000077519">
    <property type="component" value="Unassembled WGS sequence"/>
</dbReference>
<comment type="caution">
    <text evidence="1">The sequence shown here is derived from an EMBL/GenBank/DDBJ whole genome shotgun (WGS) entry which is preliminary data.</text>
</comment>
<proteinExistence type="predicted"/>
<accession>A0A177YED9</accession>
<gene>
    <name evidence="1" type="ORF">A3K89_21890</name>
</gene>
<dbReference type="RefSeq" id="WP_068426924.1">
    <property type="nucleotide sequence ID" value="NZ_LVHI01000015.1"/>
</dbReference>
<dbReference type="AlphaFoldDB" id="A0A177YED9"/>